<dbReference type="EMBL" id="JBJJXI010000117">
    <property type="protein sequence ID" value="KAL3390519.1"/>
    <property type="molecule type" value="Genomic_DNA"/>
</dbReference>
<gene>
    <name evidence="2" type="ORF">TKK_014673</name>
</gene>
<feature type="compositionally biased region" description="Gly residues" evidence="1">
    <location>
        <begin position="167"/>
        <end position="181"/>
    </location>
</feature>
<name>A0ABD2WCV3_9HYME</name>
<organism evidence="2 3">
    <name type="scientific">Trichogramma kaykai</name>
    <dbReference type="NCBI Taxonomy" id="54128"/>
    <lineage>
        <taxon>Eukaryota</taxon>
        <taxon>Metazoa</taxon>
        <taxon>Ecdysozoa</taxon>
        <taxon>Arthropoda</taxon>
        <taxon>Hexapoda</taxon>
        <taxon>Insecta</taxon>
        <taxon>Pterygota</taxon>
        <taxon>Neoptera</taxon>
        <taxon>Endopterygota</taxon>
        <taxon>Hymenoptera</taxon>
        <taxon>Apocrita</taxon>
        <taxon>Proctotrupomorpha</taxon>
        <taxon>Chalcidoidea</taxon>
        <taxon>Trichogrammatidae</taxon>
        <taxon>Trichogramma</taxon>
    </lineage>
</organism>
<feature type="compositionally biased region" description="Low complexity" evidence="1">
    <location>
        <begin position="313"/>
        <end position="324"/>
    </location>
</feature>
<feature type="compositionally biased region" description="Low complexity" evidence="1">
    <location>
        <begin position="115"/>
        <end position="124"/>
    </location>
</feature>
<feature type="compositionally biased region" description="Basic residues" evidence="1">
    <location>
        <begin position="232"/>
        <end position="246"/>
    </location>
</feature>
<feature type="region of interest" description="Disordered" evidence="1">
    <location>
        <begin position="115"/>
        <end position="343"/>
    </location>
</feature>
<proteinExistence type="predicted"/>
<feature type="compositionally biased region" description="Gly residues" evidence="1">
    <location>
        <begin position="261"/>
        <end position="270"/>
    </location>
</feature>
<feature type="compositionally biased region" description="Acidic residues" evidence="1">
    <location>
        <begin position="210"/>
        <end position="220"/>
    </location>
</feature>
<dbReference type="Proteomes" id="UP001627154">
    <property type="component" value="Unassembled WGS sequence"/>
</dbReference>
<comment type="caution">
    <text evidence="2">The sequence shown here is derived from an EMBL/GenBank/DDBJ whole genome shotgun (WGS) entry which is preliminary data.</text>
</comment>
<protein>
    <submittedName>
        <fullName evidence="2">Uncharacterized protein</fullName>
    </submittedName>
</protein>
<keyword evidence="3" id="KW-1185">Reference proteome</keyword>
<feature type="compositionally biased region" description="Basic and acidic residues" evidence="1">
    <location>
        <begin position="289"/>
        <end position="298"/>
    </location>
</feature>
<sequence>MTPALLLIIYEFIHVSMFSLEIDLWLVVVSRYYYYASEEEEEEAEEAAGAAGGSPAAAAGLYYHDDDYPRDRGRRRLVYEDEYRDAGGSSYPYGRRGQACDTRESQLGGVYQQQRYEPPVQQQRSGTAEPSRPSIRYGPRVLVRAPASRLARGPELYSEDEDEAGSGVAGGGGAAGGGVGPGAWRQSGGELHQQAPPRPRRVVDQLLQLDSEEDEEEEDLSLPPQALSTPRSYHHHHQPPPHHHQHQPRDYREYELERGGRVAGGGGGGSQERAGAAAPLRGYRRHPLAHQDEYDYDPRQPPPPSSRDQLEPSSARGAERGSAAHQASSNVANNQVSADPLLI</sequence>
<feature type="compositionally biased region" description="Polar residues" evidence="1">
    <location>
        <begin position="325"/>
        <end position="337"/>
    </location>
</feature>
<dbReference type="AlphaFoldDB" id="A0ABD2WCV3"/>
<feature type="compositionally biased region" description="Basic and acidic residues" evidence="1">
    <location>
        <begin position="247"/>
        <end position="260"/>
    </location>
</feature>
<evidence type="ECO:0000313" key="3">
    <source>
        <dbReference type="Proteomes" id="UP001627154"/>
    </source>
</evidence>
<evidence type="ECO:0000313" key="2">
    <source>
        <dbReference type="EMBL" id="KAL3390519.1"/>
    </source>
</evidence>
<reference evidence="2 3" key="1">
    <citation type="journal article" date="2024" name="bioRxiv">
        <title>A reference genome for Trichogramma kaykai: A tiny desert-dwelling parasitoid wasp with competing sex-ratio distorters.</title>
        <authorList>
            <person name="Culotta J."/>
            <person name="Lindsey A.R."/>
        </authorList>
    </citation>
    <scope>NUCLEOTIDE SEQUENCE [LARGE SCALE GENOMIC DNA]</scope>
    <source>
        <strain evidence="2 3">KSX58</strain>
    </source>
</reference>
<evidence type="ECO:0000256" key="1">
    <source>
        <dbReference type="SAM" id="MobiDB-lite"/>
    </source>
</evidence>
<accession>A0ABD2WCV3</accession>